<dbReference type="Proteomes" id="UP000614996">
    <property type="component" value="Unassembled WGS sequence"/>
</dbReference>
<gene>
    <name evidence="1" type="ORF">NUM_15260</name>
</gene>
<dbReference type="RefSeq" id="WP_207124004.1">
    <property type="nucleotide sequence ID" value="NZ_BOPO01000021.1"/>
</dbReference>
<dbReference type="EMBL" id="BOPO01000021">
    <property type="protein sequence ID" value="GIL26272.1"/>
    <property type="molecule type" value="Genomic_DNA"/>
</dbReference>
<comment type="caution">
    <text evidence="1">The sequence shown here is derived from an EMBL/GenBank/DDBJ whole genome shotgun (WGS) entry which is preliminary data.</text>
</comment>
<dbReference type="AlphaFoldDB" id="A0A8J4EIP0"/>
<name>A0A8J4EIP0_9ACTN</name>
<reference evidence="2" key="1">
    <citation type="journal article" date="2021" name="Int. J. Syst. Evol. Microbiol.">
        <title>Actinocatenispora comari sp. nov., an endophytic actinomycete isolated from aerial parts of Comarum salesowianum.</title>
        <authorList>
            <person name="Oyunbileg N."/>
            <person name="Iizaka Y."/>
            <person name="Hamada M."/>
            <person name="Davaapurev B.O."/>
            <person name="Fukumoto A."/>
            <person name="Tsetseg B."/>
            <person name="Kato F."/>
            <person name="Tamura T."/>
            <person name="Batkhuu J."/>
            <person name="Anzai Y."/>
        </authorList>
    </citation>
    <scope>NUCLEOTIDE SEQUENCE [LARGE SCALE GENOMIC DNA]</scope>
    <source>
        <strain evidence="2">NUM-2625</strain>
    </source>
</reference>
<proteinExistence type="predicted"/>
<evidence type="ECO:0000313" key="1">
    <source>
        <dbReference type="EMBL" id="GIL26272.1"/>
    </source>
</evidence>
<keyword evidence="2" id="KW-1185">Reference proteome</keyword>
<organism evidence="1 2">
    <name type="scientific">Actinocatenispora comari</name>
    <dbReference type="NCBI Taxonomy" id="2807577"/>
    <lineage>
        <taxon>Bacteria</taxon>
        <taxon>Bacillati</taxon>
        <taxon>Actinomycetota</taxon>
        <taxon>Actinomycetes</taxon>
        <taxon>Micromonosporales</taxon>
        <taxon>Micromonosporaceae</taxon>
        <taxon>Actinocatenispora</taxon>
    </lineage>
</organism>
<sequence>MTWSLDGIDVSYADLLDDLAERVERLTPRRRAAVFWLLGTGLRAELSESEASAWAHWFDEASRLSLHFIVNGRVGNDVAAVLARAESPTDYDVSQLLNSAIICLSSPLDIASDPAQRVGPWMEHALFPVIQNVSLDMFEDVAFPGEDEELEQVVADSRVQAAGAYCASICDRLDTELRLDRQALHLLLDGSAVLNG</sequence>
<protein>
    <submittedName>
        <fullName evidence="1">Uncharacterized protein</fullName>
    </submittedName>
</protein>
<evidence type="ECO:0000313" key="2">
    <source>
        <dbReference type="Proteomes" id="UP000614996"/>
    </source>
</evidence>
<accession>A0A8J4EIP0</accession>